<sequence>MATLQRSVVFRRQGSSGPVWDEKFLLGEDGVEYRQLRPCQSGSNITDMDCSEPSAAPPVTCPRSLSTPAMKQTYSEASEKGLAVPKSRSGKRNLFLSLLNNNK</sequence>
<evidence type="ECO:0000313" key="3">
    <source>
        <dbReference type="Proteomes" id="UP000027138"/>
    </source>
</evidence>
<dbReference type="InterPro" id="IPR031421">
    <property type="entry name" value="DUF4666"/>
</dbReference>
<name>A0A067KP89_JATCU</name>
<dbReference type="Proteomes" id="UP000027138">
    <property type="component" value="Unassembled WGS sequence"/>
</dbReference>
<organism evidence="2 3">
    <name type="scientific">Jatropha curcas</name>
    <name type="common">Barbados nut</name>
    <dbReference type="NCBI Taxonomy" id="180498"/>
    <lineage>
        <taxon>Eukaryota</taxon>
        <taxon>Viridiplantae</taxon>
        <taxon>Streptophyta</taxon>
        <taxon>Embryophyta</taxon>
        <taxon>Tracheophyta</taxon>
        <taxon>Spermatophyta</taxon>
        <taxon>Magnoliopsida</taxon>
        <taxon>eudicotyledons</taxon>
        <taxon>Gunneridae</taxon>
        <taxon>Pentapetalae</taxon>
        <taxon>rosids</taxon>
        <taxon>fabids</taxon>
        <taxon>Malpighiales</taxon>
        <taxon>Euphorbiaceae</taxon>
        <taxon>Crotonoideae</taxon>
        <taxon>Jatropheae</taxon>
        <taxon>Jatropha</taxon>
    </lineage>
</organism>
<evidence type="ECO:0000313" key="2">
    <source>
        <dbReference type="EMBL" id="KDP33614.1"/>
    </source>
</evidence>
<evidence type="ECO:0000256" key="1">
    <source>
        <dbReference type="SAM" id="MobiDB-lite"/>
    </source>
</evidence>
<dbReference type="OrthoDB" id="1652626at2759"/>
<feature type="region of interest" description="Disordered" evidence="1">
    <location>
        <begin position="42"/>
        <end position="88"/>
    </location>
</feature>
<accession>A0A067KP89</accession>
<feature type="compositionally biased region" description="Polar residues" evidence="1">
    <location>
        <begin position="63"/>
        <end position="76"/>
    </location>
</feature>
<dbReference type="AlphaFoldDB" id="A0A067KP89"/>
<protein>
    <submittedName>
        <fullName evidence="2">Uncharacterized protein</fullName>
    </submittedName>
</protein>
<dbReference type="EMBL" id="KK914539">
    <property type="protein sequence ID" value="KDP33614.1"/>
    <property type="molecule type" value="Genomic_DNA"/>
</dbReference>
<gene>
    <name evidence="2" type="ORF">JCGZ_07185</name>
</gene>
<keyword evidence="3" id="KW-1185">Reference proteome</keyword>
<dbReference type="Pfam" id="PF15697">
    <property type="entry name" value="DUF4666"/>
    <property type="match status" value="1"/>
</dbReference>
<proteinExistence type="predicted"/>
<reference evidence="2 3" key="1">
    <citation type="journal article" date="2014" name="PLoS ONE">
        <title>Global Analysis of Gene Expression Profiles in Physic Nut (Jatropha curcas L.) Seedlings Exposed to Salt Stress.</title>
        <authorList>
            <person name="Zhang L."/>
            <person name="Zhang C."/>
            <person name="Wu P."/>
            <person name="Chen Y."/>
            <person name="Li M."/>
            <person name="Jiang H."/>
            <person name="Wu G."/>
        </authorList>
    </citation>
    <scope>NUCLEOTIDE SEQUENCE [LARGE SCALE GENOMIC DNA]</scope>
    <source>
        <strain evidence="3">cv. GZQX0401</strain>
        <tissue evidence="2">Young leaves</tissue>
    </source>
</reference>